<dbReference type="PROSITE" id="PS50842">
    <property type="entry name" value="EXPANSIN_EG45"/>
    <property type="match status" value="1"/>
</dbReference>
<sequence length="275" mass="28593">MAKRVSTLALAAAAAVLLLAGAPTPTQAADSAAAGEWSTGRATFYDDNTQGSCRYGTKIPSMYAAWPDVQEGFGASCGRCLEVACIDSTFNDGYGKYMDRSSACYDQKRSVVVKIVDSCPCIHQNAYSNRRWCCGDMKHVDLGRAAFKALADEKWGVIGLRWRYVDCSRLGGSPGTAAPLPKPAYNPAPPAAKPTTPKAAPSKATPPPPAAVPAVAQGAAPAASSPKAAAPRNGAPSWARYAQRYAGGGGDGGDYVSAIKGLVDRWAGRYVQGAV</sequence>
<dbReference type="OrthoDB" id="5823761at2759"/>
<feature type="compositionally biased region" description="Low complexity" evidence="1">
    <location>
        <begin position="193"/>
        <end position="203"/>
    </location>
</feature>
<evidence type="ECO:0000259" key="3">
    <source>
        <dbReference type="PROSITE" id="PS50842"/>
    </source>
</evidence>
<dbReference type="InterPro" id="IPR007112">
    <property type="entry name" value="Expansin/allergen_DPBB_dom"/>
</dbReference>
<dbReference type="PANTHER" id="PTHR31867">
    <property type="entry name" value="EXPANSIN-A15"/>
    <property type="match status" value="1"/>
</dbReference>
<protein>
    <recommendedName>
        <fullName evidence="3">Expansin-like EG45 domain-containing protein</fullName>
    </recommendedName>
</protein>
<dbReference type="Proteomes" id="UP000247498">
    <property type="component" value="Unassembled WGS sequence"/>
</dbReference>
<dbReference type="InterPro" id="IPR036908">
    <property type="entry name" value="RlpA-like_sf"/>
</dbReference>
<organism evidence="4 5">
    <name type="scientific">Raphidocelis subcapitata</name>
    <dbReference type="NCBI Taxonomy" id="307507"/>
    <lineage>
        <taxon>Eukaryota</taxon>
        <taxon>Viridiplantae</taxon>
        <taxon>Chlorophyta</taxon>
        <taxon>core chlorophytes</taxon>
        <taxon>Chlorophyceae</taxon>
        <taxon>CS clade</taxon>
        <taxon>Sphaeropleales</taxon>
        <taxon>Selenastraceae</taxon>
        <taxon>Raphidocelis</taxon>
    </lineage>
</organism>
<feature type="signal peptide" evidence="2">
    <location>
        <begin position="1"/>
        <end position="28"/>
    </location>
</feature>
<name>A0A2V0P1J0_9CHLO</name>
<comment type="caution">
    <text evidence="4">The sequence shown here is derived from an EMBL/GenBank/DDBJ whole genome shotgun (WGS) entry which is preliminary data.</text>
</comment>
<dbReference type="AlphaFoldDB" id="A0A2V0P1J0"/>
<feature type="region of interest" description="Disordered" evidence="1">
    <location>
        <begin position="178"/>
        <end position="234"/>
    </location>
</feature>
<gene>
    <name evidence="4" type="ORF">Rsub_03810</name>
</gene>
<feature type="chain" id="PRO_5016117842" description="Expansin-like EG45 domain-containing protein" evidence="2">
    <location>
        <begin position="29"/>
        <end position="275"/>
    </location>
</feature>
<accession>A0A2V0P1J0</accession>
<keyword evidence="2" id="KW-0732">Signal</keyword>
<dbReference type="GO" id="GO:0009664">
    <property type="term" value="P:plant-type cell wall organization"/>
    <property type="evidence" value="ECO:0007669"/>
    <property type="project" value="InterPro"/>
</dbReference>
<dbReference type="InterPro" id="IPR002963">
    <property type="entry name" value="Expansin"/>
</dbReference>
<dbReference type="Gene3D" id="2.40.40.10">
    <property type="entry name" value="RlpA-like domain"/>
    <property type="match status" value="1"/>
</dbReference>
<evidence type="ECO:0000256" key="2">
    <source>
        <dbReference type="SAM" id="SignalP"/>
    </source>
</evidence>
<feature type="domain" description="Expansin-like EG45" evidence="3">
    <location>
        <begin position="40"/>
        <end position="172"/>
    </location>
</feature>
<evidence type="ECO:0000313" key="5">
    <source>
        <dbReference type="Proteomes" id="UP000247498"/>
    </source>
</evidence>
<dbReference type="CDD" id="cd22271">
    <property type="entry name" value="DPBB_EXP_N-like"/>
    <property type="match status" value="1"/>
</dbReference>
<proteinExistence type="predicted"/>
<dbReference type="FunCoup" id="A0A2V0P1J0">
    <property type="interactions" value="218"/>
</dbReference>
<feature type="compositionally biased region" description="Pro residues" evidence="1">
    <location>
        <begin position="180"/>
        <end position="192"/>
    </location>
</feature>
<keyword evidence="5" id="KW-1185">Reference proteome</keyword>
<dbReference type="InParanoid" id="A0A2V0P1J0"/>
<evidence type="ECO:0000256" key="1">
    <source>
        <dbReference type="SAM" id="MobiDB-lite"/>
    </source>
</evidence>
<reference evidence="4 5" key="1">
    <citation type="journal article" date="2018" name="Sci. Rep.">
        <title>Raphidocelis subcapitata (=Pseudokirchneriella subcapitata) provides an insight into genome evolution and environmental adaptations in the Sphaeropleales.</title>
        <authorList>
            <person name="Suzuki S."/>
            <person name="Yamaguchi H."/>
            <person name="Nakajima N."/>
            <person name="Kawachi M."/>
        </authorList>
    </citation>
    <scope>NUCLEOTIDE SEQUENCE [LARGE SCALE GENOMIC DNA]</scope>
    <source>
        <strain evidence="4 5">NIES-35</strain>
    </source>
</reference>
<dbReference type="Pfam" id="PF03330">
    <property type="entry name" value="DPBB_1"/>
    <property type="match status" value="1"/>
</dbReference>
<dbReference type="SUPFAM" id="SSF50685">
    <property type="entry name" value="Barwin-like endoglucanases"/>
    <property type="match status" value="1"/>
</dbReference>
<evidence type="ECO:0000313" key="4">
    <source>
        <dbReference type="EMBL" id="GBF90955.1"/>
    </source>
</evidence>
<feature type="compositionally biased region" description="Low complexity" evidence="1">
    <location>
        <begin position="212"/>
        <end position="231"/>
    </location>
</feature>
<dbReference type="EMBL" id="BDRX01000021">
    <property type="protein sequence ID" value="GBF90955.1"/>
    <property type="molecule type" value="Genomic_DNA"/>
</dbReference>
<dbReference type="SMART" id="SM00837">
    <property type="entry name" value="DPBB_1"/>
    <property type="match status" value="1"/>
</dbReference>
<dbReference type="InterPro" id="IPR009009">
    <property type="entry name" value="RlpA-like_DPBB"/>
</dbReference>